<dbReference type="SUPFAM" id="SSF53474">
    <property type="entry name" value="alpha/beta-Hydrolases"/>
    <property type="match status" value="1"/>
</dbReference>
<dbReference type="eggNOG" id="COG0657">
    <property type="taxonomic scope" value="Bacteria"/>
</dbReference>
<dbReference type="FunFam" id="3.40.50.1820:FF:000089">
    <property type="entry name" value="Alpha/beta hydrolase"/>
    <property type="match status" value="1"/>
</dbReference>
<reference evidence="5 6" key="1">
    <citation type="journal article" date="1999" name="Science">
        <title>Genome sequence of the radioresistant bacterium Deinococcus radiodurans R1.</title>
        <authorList>
            <person name="White O."/>
            <person name="Eisen J.A."/>
            <person name="Heidelberg J.F."/>
            <person name="Hickey E.K."/>
            <person name="Peterson J.D."/>
            <person name="Dodson R.J."/>
            <person name="Haft D.H."/>
            <person name="Gwinn M.L."/>
            <person name="Nelson W.C."/>
            <person name="Richardson D.L."/>
            <person name="Moffat K.S."/>
            <person name="Qin H."/>
            <person name="Jiang L."/>
            <person name="Pamphile W."/>
            <person name="Crosby M."/>
            <person name="Shen M."/>
            <person name="Vamathevan J.J."/>
            <person name="Lam P."/>
            <person name="McDonald L."/>
            <person name="Utterback T."/>
            <person name="Zalewski C."/>
            <person name="Makarova K.S."/>
            <person name="Aravind L."/>
            <person name="Daly M.J."/>
            <person name="Minton K.W."/>
            <person name="Fleischmann R.D."/>
            <person name="Ketchum K.A."/>
            <person name="Nelson K.E."/>
            <person name="Salzberg S."/>
            <person name="Smith H.O."/>
            <person name="Venter J.C."/>
            <person name="Fraser C.M."/>
        </authorList>
    </citation>
    <scope>NUCLEOTIDE SEQUENCE [LARGE SCALE GENOMIC DNA]</scope>
    <source>
        <strain evidence="6">ATCC 13939 / DSM 20539 / JCM 16871 / LMG 4051 / NBRC 15346 / NCIMB 9279 / R1 / VKM B-1422</strain>
    </source>
</reference>
<dbReference type="PATRIC" id="fig|243230.17.peg.1686"/>
<evidence type="ECO:0000259" key="4">
    <source>
        <dbReference type="Pfam" id="PF07859"/>
    </source>
</evidence>
<dbReference type="PaxDb" id="243230-DR_1485"/>
<dbReference type="Proteomes" id="UP000002524">
    <property type="component" value="Chromosome 1"/>
</dbReference>
<gene>
    <name evidence="5" type="ordered locus">DR_1485</name>
</gene>
<dbReference type="STRING" id="243230.DR_1485"/>
<protein>
    <submittedName>
        <fullName evidence="5">Lipase, putative</fullName>
    </submittedName>
</protein>
<dbReference type="EMBL" id="AE000513">
    <property type="protein sequence ID" value="AAF11051.1"/>
    <property type="molecule type" value="Genomic_DNA"/>
</dbReference>
<feature type="active site" evidence="3">
    <location>
        <position position="168"/>
    </location>
</feature>
<dbReference type="OrthoDB" id="9815425at2"/>
<comment type="similarity">
    <text evidence="1">Belongs to the 'GDXG' lipolytic enzyme family.</text>
</comment>
<accession>Q9RUA6</accession>
<sequence>MVRPDFFLLGEPMPVDPNLYQLLLQLSQAPEPAGLEELRAGVIANAARSPKRPVTIGEVRDLSVAGAEGSLPARLYHPAGQAPASGWPLTVFFHGGGFVVYDLDTHDALCRELCATSGAAVLSVAYRLAPEARFPAPVDDALASVVWAAAHAAELGADAGRLAVAGDSAGANLATVTALRSRDEGGPALRAQLLIYPAADFEHPERYPSRQENGRGYFLTDERMRFFGQMYLARPEDAAHPHASPLNAESLAGLPPALVLTAEFDPLRDEGALRRSSQGRWRNAEYRPGPGMIHGYANMTAFSPVAAQLIDEAGVWLGEQLRG</sequence>
<dbReference type="InParanoid" id="Q9RUA6"/>
<dbReference type="InterPro" id="IPR033140">
    <property type="entry name" value="Lipase_GDXG_put_SER_AS"/>
</dbReference>
<dbReference type="KEGG" id="dra:DR_1485"/>
<dbReference type="Gene3D" id="3.40.50.1820">
    <property type="entry name" value="alpha/beta hydrolase"/>
    <property type="match status" value="1"/>
</dbReference>
<dbReference type="InterPro" id="IPR050300">
    <property type="entry name" value="GDXG_lipolytic_enzyme"/>
</dbReference>
<feature type="domain" description="Alpha/beta hydrolase fold-3" evidence="4">
    <location>
        <begin position="91"/>
        <end position="297"/>
    </location>
</feature>
<dbReference type="ESTHER" id="deira-lip2">
    <property type="family name" value="Hormone-sensitive_lipase_like"/>
</dbReference>
<evidence type="ECO:0000313" key="5">
    <source>
        <dbReference type="EMBL" id="AAF11051.1"/>
    </source>
</evidence>
<dbReference type="InterPro" id="IPR029058">
    <property type="entry name" value="AB_hydrolase_fold"/>
</dbReference>
<dbReference type="InterPro" id="IPR013094">
    <property type="entry name" value="AB_hydrolase_3"/>
</dbReference>
<dbReference type="PROSITE" id="PS01174">
    <property type="entry name" value="LIPASE_GDXG_SER"/>
    <property type="match status" value="1"/>
</dbReference>
<dbReference type="PIR" id="A75389">
    <property type="entry name" value="A75389"/>
</dbReference>
<name>Q9RUA6_DEIRA</name>
<dbReference type="HOGENOM" id="CLU_012494_6_4_0"/>
<dbReference type="PANTHER" id="PTHR48081">
    <property type="entry name" value="AB HYDROLASE SUPERFAMILY PROTEIN C4A8.06C"/>
    <property type="match status" value="1"/>
</dbReference>
<keyword evidence="2" id="KW-0378">Hydrolase</keyword>
<dbReference type="EnsemblBacteria" id="AAF11051">
    <property type="protein sequence ID" value="AAF11051"/>
    <property type="gene ID" value="DR_1485"/>
</dbReference>
<dbReference type="PANTHER" id="PTHR48081:SF8">
    <property type="entry name" value="ALPHA_BETA HYDROLASE FOLD-3 DOMAIN-CONTAINING PROTEIN-RELATED"/>
    <property type="match status" value="1"/>
</dbReference>
<dbReference type="Pfam" id="PF07859">
    <property type="entry name" value="Abhydrolase_3"/>
    <property type="match status" value="1"/>
</dbReference>
<evidence type="ECO:0000256" key="2">
    <source>
        <dbReference type="ARBA" id="ARBA00022801"/>
    </source>
</evidence>
<keyword evidence="6" id="KW-1185">Reference proteome</keyword>
<evidence type="ECO:0000313" key="6">
    <source>
        <dbReference type="Proteomes" id="UP000002524"/>
    </source>
</evidence>
<organism evidence="5 6">
    <name type="scientific">Deinococcus radiodurans (strain ATCC 13939 / DSM 20539 / JCM 16871 / CCUG 27074 / LMG 4051 / NBRC 15346 / NCIMB 9279 / VKM B-1422 / R1)</name>
    <dbReference type="NCBI Taxonomy" id="243230"/>
    <lineage>
        <taxon>Bacteria</taxon>
        <taxon>Thermotogati</taxon>
        <taxon>Deinococcota</taxon>
        <taxon>Deinococci</taxon>
        <taxon>Deinococcales</taxon>
        <taxon>Deinococcaceae</taxon>
        <taxon>Deinococcus</taxon>
    </lineage>
</organism>
<evidence type="ECO:0000256" key="1">
    <source>
        <dbReference type="ARBA" id="ARBA00010515"/>
    </source>
</evidence>
<dbReference type="AlphaFoldDB" id="Q9RUA6"/>
<evidence type="ECO:0000256" key="3">
    <source>
        <dbReference type="PROSITE-ProRule" id="PRU10038"/>
    </source>
</evidence>
<dbReference type="GO" id="GO:0034338">
    <property type="term" value="F:short-chain carboxylesterase activity"/>
    <property type="evidence" value="ECO:0000318"/>
    <property type="project" value="GO_Central"/>
</dbReference>
<proteinExistence type="inferred from homology"/>